<gene>
    <name evidence="1" type="ORF">KUTeg_023400</name>
</gene>
<reference evidence="1 2" key="1">
    <citation type="submission" date="2022-12" db="EMBL/GenBank/DDBJ databases">
        <title>Chromosome-level genome of Tegillarca granosa.</title>
        <authorList>
            <person name="Kim J."/>
        </authorList>
    </citation>
    <scope>NUCLEOTIDE SEQUENCE [LARGE SCALE GENOMIC DNA]</scope>
    <source>
        <strain evidence="1">Teg-2019</strain>
        <tissue evidence="1">Adductor muscle</tissue>
    </source>
</reference>
<feature type="non-terminal residue" evidence="1">
    <location>
        <position position="90"/>
    </location>
</feature>
<evidence type="ECO:0008006" key="3">
    <source>
        <dbReference type="Google" id="ProtNLM"/>
    </source>
</evidence>
<dbReference type="Proteomes" id="UP001217089">
    <property type="component" value="Unassembled WGS sequence"/>
</dbReference>
<dbReference type="EMBL" id="JARBDR010000921">
    <property type="protein sequence ID" value="KAJ8299340.1"/>
    <property type="molecule type" value="Genomic_DNA"/>
</dbReference>
<comment type="caution">
    <text evidence="1">The sequence shown here is derived from an EMBL/GenBank/DDBJ whole genome shotgun (WGS) entry which is preliminary data.</text>
</comment>
<evidence type="ECO:0000313" key="1">
    <source>
        <dbReference type="EMBL" id="KAJ8299340.1"/>
    </source>
</evidence>
<proteinExistence type="predicted"/>
<name>A0ABQ9E747_TEGGR</name>
<sequence>MCGIANIVGVLDGTHIPIFHCPGRFRRLNKVYFKDVSDICKLTLACCVLLNLCILCDDEIDNFIDMSMAVNVNNYQNIFHNLPSAAAVAC</sequence>
<evidence type="ECO:0000313" key="2">
    <source>
        <dbReference type="Proteomes" id="UP001217089"/>
    </source>
</evidence>
<organism evidence="1 2">
    <name type="scientific">Tegillarca granosa</name>
    <name type="common">Malaysian cockle</name>
    <name type="synonym">Anadara granosa</name>
    <dbReference type="NCBI Taxonomy" id="220873"/>
    <lineage>
        <taxon>Eukaryota</taxon>
        <taxon>Metazoa</taxon>
        <taxon>Spiralia</taxon>
        <taxon>Lophotrochozoa</taxon>
        <taxon>Mollusca</taxon>
        <taxon>Bivalvia</taxon>
        <taxon>Autobranchia</taxon>
        <taxon>Pteriomorphia</taxon>
        <taxon>Arcoida</taxon>
        <taxon>Arcoidea</taxon>
        <taxon>Arcidae</taxon>
        <taxon>Tegillarca</taxon>
    </lineage>
</organism>
<keyword evidence="2" id="KW-1185">Reference proteome</keyword>
<accession>A0ABQ9E747</accession>
<protein>
    <recommendedName>
        <fullName evidence="3">DDE Tnp4 domain-containing protein</fullName>
    </recommendedName>
</protein>